<name>A0AA43ZFC9_9HYPH</name>
<accession>A0AA43ZFC9</accession>
<dbReference type="EMBL" id="JAANCM010000004">
    <property type="protein sequence ID" value="NHT75923.1"/>
    <property type="molecule type" value="Genomic_DNA"/>
</dbReference>
<gene>
    <name evidence="1" type="ORF">G8E10_09215</name>
    <name evidence="2" type="ORF">G8E10_09550</name>
</gene>
<dbReference type="Proteomes" id="UP001155840">
    <property type="component" value="Unassembled WGS sequence"/>
</dbReference>
<evidence type="ECO:0000313" key="3">
    <source>
        <dbReference type="Proteomes" id="UP001155840"/>
    </source>
</evidence>
<dbReference type="AlphaFoldDB" id="A0AA43ZFC9"/>
<evidence type="ECO:0000313" key="2">
    <source>
        <dbReference type="EMBL" id="NHT75983.1"/>
    </source>
</evidence>
<evidence type="ECO:0000313" key="1">
    <source>
        <dbReference type="EMBL" id="NHT75923.1"/>
    </source>
</evidence>
<keyword evidence="3" id="KW-1185">Reference proteome</keyword>
<protein>
    <submittedName>
        <fullName evidence="1">Uncharacterized protein</fullName>
    </submittedName>
</protein>
<dbReference type="RefSeq" id="WP_167128295.1">
    <property type="nucleotide sequence ID" value="NZ_JAANCM010000004.1"/>
</dbReference>
<comment type="caution">
    <text evidence="1">The sequence shown here is derived from an EMBL/GenBank/DDBJ whole genome shotgun (WGS) entry which is preliminary data.</text>
</comment>
<sequence>MADLKVVQFDPAQGRKTEVVERLQELLAQAEAGEVVDLSFAAALVDGAVITGFTHTDDAHRRLSGVSRLLHRLHLIMDGDPNA</sequence>
<organism evidence="1 3">
    <name type="scientific">Ferranicluibacter rubi</name>
    <dbReference type="NCBI Taxonomy" id="2715133"/>
    <lineage>
        <taxon>Bacteria</taxon>
        <taxon>Pseudomonadati</taxon>
        <taxon>Pseudomonadota</taxon>
        <taxon>Alphaproteobacteria</taxon>
        <taxon>Hyphomicrobiales</taxon>
        <taxon>Rhizobiaceae</taxon>
        <taxon>Ferranicluibacter</taxon>
    </lineage>
</organism>
<proteinExistence type="predicted"/>
<reference evidence="1" key="1">
    <citation type="submission" date="2020-03" db="EMBL/GenBank/DDBJ databases">
        <title>Ferranicluibacter endophyticum gen. nov., sp. nov., a new genus isolated from Rubus ulmifolius Schott. stem.</title>
        <authorList>
            <person name="Roca-Couso R."/>
            <person name="Flores-Felix J.D."/>
            <person name="Igual J.M."/>
            <person name="Rivas R."/>
        </authorList>
    </citation>
    <scope>NUCLEOTIDE SEQUENCE</scope>
    <source>
        <strain evidence="1">CRRU44</strain>
    </source>
</reference>
<dbReference type="EMBL" id="JAANCM010000004">
    <property type="protein sequence ID" value="NHT75983.1"/>
    <property type="molecule type" value="Genomic_DNA"/>
</dbReference>